<name>A0ABY8WC53_9ACTN</name>
<evidence type="ECO:0000256" key="3">
    <source>
        <dbReference type="ARBA" id="ARBA00022448"/>
    </source>
</evidence>
<evidence type="ECO:0000259" key="8">
    <source>
        <dbReference type="PROSITE" id="PS50893"/>
    </source>
</evidence>
<feature type="region of interest" description="Disordered" evidence="7">
    <location>
        <begin position="209"/>
        <end position="305"/>
    </location>
</feature>
<feature type="compositionally biased region" description="Acidic residues" evidence="7">
    <location>
        <begin position="272"/>
        <end position="285"/>
    </location>
</feature>
<feature type="compositionally biased region" description="Low complexity" evidence="7">
    <location>
        <begin position="234"/>
        <end position="244"/>
    </location>
</feature>
<feature type="compositionally biased region" description="Acidic residues" evidence="7">
    <location>
        <begin position="245"/>
        <end position="264"/>
    </location>
</feature>
<dbReference type="RefSeq" id="WP_284916742.1">
    <property type="nucleotide sequence ID" value="NZ_CP126980.1"/>
</dbReference>
<protein>
    <submittedName>
        <fullName evidence="9">ATP-binding cassette domain-containing protein</fullName>
    </submittedName>
</protein>
<dbReference type="SMART" id="SM00382">
    <property type="entry name" value="AAA"/>
    <property type="match status" value="1"/>
</dbReference>
<reference evidence="9 10" key="1">
    <citation type="submission" date="2023-06" db="EMBL/GenBank/DDBJ databases">
        <authorList>
            <person name="Yushchuk O."/>
            <person name="Binda E."/>
            <person name="Ruckert-Reed C."/>
            <person name="Fedorenko V."/>
            <person name="Kalinowski J."/>
            <person name="Marinelli F."/>
        </authorList>
    </citation>
    <scope>NUCLEOTIDE SEQUENCE [LARGE SCALE GENOMIC DNA]</scope>
    <source>
        <strain evidence="9 10">NRRL 3884</strain>
    </source>
</reference>
<keyword evidence="10" id="KW-1185">Reference proteome</keyword>
<dbReference type="InterPro" id="IPR003593">
    <property type="entry name" value="AAA+_ATPase"/>
</dbReference>
<sequence length="305" mass="33048">MNYHRRKPGYVFELTSQSKRGAIMSVLSARGAGVRHHRRWLVRGLDLTVEPGETVAVVGPPGSGRTSTLLMLARRLRLSEGTLSLSGTAALAHVTGVNDPEPVFTVREHVEERLALLGRPRREAGAVPLRGLDPGLRGRDLTPYQKQVLGLVLAGLAGPAVIALDGVDAGLDERERAELWEMLGELAGNGVTVLVTAREVDPSRVTRVVHLSDPQTGEPGRAVVESTPQPGPAPASEAEPAAEAVEAEQEEPEQGEPEQEEPEQEEPKKEEPEQEEPEQEEAEEKEPEREEVTDQAGANEERGKQ</sequence>
<comment type="similarity">
    <text evidence="2">Belongs to the ABC transporter superfamily.</text>
</comment>
<proteinExistence type="inferred from homology"/>
<dbReference type="EMBL" id="CP126980">
    <property type="protein sequence ID" value="WIM95421.1"/>
    <property type="molecule type" value="Genomic_DNA"/>
</dbReference>
<organism evidence="9 10">
    <name type="scientific">Actinoplanes oblitus</name>
    <dbReference type="NCBI Taxonomy" id="3040509"/>
    <lineage>
        <taxon>Bacteria</taxon>
        <taxon>Bacillati</taxon>
        <taxon>Actinomycetota</taxon>
        <taxon>Actinomycetes</taxon>
        <taxon>Micromonosporales</taxon>
        <taxon>Micromonosporaceae</taxon>
        <taxon>Actinoplanes</taxon>
    </lineage>
</organism>
<keyword evidence="6" id="KW-0046">Antibiotic resistance</keyword>
<evidence type="ECO:0000256" key="4">
    <source>
        <dbReference type="ARBA" id="ARBA00022741"/>
    </source>
</evidence>
<dbReference type="PANTHER" id="PTHR42711">
    <property type="entry name" value="ABC TRANSPORTER ATP-BINDING PROTEIN"/>
    <property type="match status" value="1"/>
</dbReference>
<dbReference type="GO" id="GO:0005524">
    <property type="term" value="F:ATP binding"/>
    <property type="evidence" value="ECO:0007669"/>
    <property type="project" value="UniProtKB-KW"/>
</dbReference>
<evidence type="ECO:0000256" key="2">
    <source>
        <dbReference type="ARBA" id="ARBA00005417"/>
    </source>
</evidence>
<dbReference type="InterPro" id="IPR050763">
    <property type="entry name" value="ABC_transporter_ATP-binding"/>
</dbReference>
<accession>A0ABY8WC53</accession>
<evidence type="ECO:0000313" key="9">
    <source>
        <dbReference type="EMBL" id="WIM95421.1"/>
    </source>
</evidence>
<dbReference type="PANTHER" id="PTHR42711:SF5">
    <property type="entry name" value="ABC TRANSPORTER ATP-BINDING PROTEIN NATA"/>
    <property type="match status" value="1"/>
</dbReference>
<comment type="subcellular location">
    <subcellularLocation>
        <location evidence="1">Cell membrane</location>
        <topology evidence="1">Peripheral membrane protein</topology>
    </subcellularLocation>
</comment>
<dbReference type="InterPro" id="IPR003439">
    <property type="entry name" value="ABC_transporter-like_ATP-bd"/>
</dbReference>
<dbReference type="InterPro" id="IPR027417">
    <property type="entry name" value="P-loop_NTPase"/>
</dbReference>
<feature type="domain" description="ABC transporter" evidence="8">
    <location>
        <begin position="27"/>
        <end position="238"/>
    </location>
</feature>
<evidence type="ECO:0000313" key="10">
    <source>
        <dbReference type="Proteomes" id="UP001240150"/>
    </source>
</evidence>
<keyword evidence="3" id="KW-0813">Transport</keyword>
<keyword evidence="4" id="KW-0547">Nucleotide-binding</keyword>
<evidence type="ECO:0000256" key="6">
    <source>
        <dbReference type="ARBA" id="ARBA00023251"/>
    </source>
</evidence>
<dbReference type="SUPFAM" id="SSF52540">
    <property type="entry name" value="P-loop containing nucleoside triphosphate hydrolases"/>
    <property type="match status" value="1"/>
</dbReference>
<dbReference type="Proteomes" id="UP001240150">
    <property type="component" value="Chromosome"/>
</dbReference>
<evidence type="ECO:0000256" key="1">
    <source>
        <dbReference type="ARBA" id="ARBA00004202"/>
    </source>
</evidence>
<dbReference type="Gene3D" id="3.40.50.300">
    <property type="entry name" value="P-loop containing nucleotide triphosphate hydrolases"/>
    <property type="match status" value="1"/>
</dbReference>
<dbReference type="PROSITE" id="PS50893">
    <property type="entry name" value="ABC_TRANSPORTER_2"/>
    <property type="match status" value="1"/>
</dbReference>
<dbReference type="Pfam" id="PF00005">
    <property type="entry name" value="ABC_tran"/>
    <property type="match status" value="1"/>
</dbReference>
<gene>
    <name evidence="9" type="ORF">ACTOB_007524</name>
</gene>
<evidence type="ECO:0000256" key="7">
    <source>
        <dbReference type="SAM" id="MobiDB-lite"/>
    </source>
</evidence>
<keyword evidence="5 9" id="KW-0067">ATP-binding</keyword>
<evidence type="ECO:0000256" key="5">
    <source>
        <dbReference type="ARBA" id="ARBA00022840"/>
    </source>
</evidence>